<protein>
    <recommendedName>
        <fullName evidence="3">Transcription factor zinc-finger domain-containing protein</fullName>
    </recommendedName>
</protein>
<name>A0A5E6VEG7_PSEFL</name>
<reference evidence="1 2" key="1">
    <citation type="submission" date="2019-09" db="EMBL/GenBank/DDBJ databases">
        <authorList>
            <person name="Chandra G."/>
            <person name="Truman W A."/>
        </authorList>
    </citation>
    <scope>NUCLEOTIDE SEQUENCE [LARGE SCALE GENOMIC DNA]</scope>
    <source>
        <strain evidence="1">PS624</strain>
    </source>
</reference>
<evidence type="ECO:0000313" key="1">
    <source>
        <dbReference type="EMBL" id="VVN16175.1"/>
    </source>
</evidence>
<gene>
    <name evidence="1" type="ORF">PS624_04090</name>
</gene>
<sequence length="70" mass="8078">MLCPRCQQDYIVKAKIKVTEAVIFTCPECDATWFKIEEIGVVPFLDYATYMNSIGLTGMWEELEIIAERI</sequence>
<evidence type="ECO:0008006" key="3">
    <source>
        <dbReference type="Google" id="ProtNLM"/>
    </source>
</evidence>
<organism evidence="1 2">
    <name type="scientific">Pseudomonas fluorescens</name>
    <dbReference type="NCBI Taxonomy" id="294"/>
    <lineage>
        <taxon>Bacteria</taxon>
        <taxon>Pseudomonadati</taxon>
        <taxon>Pseudomonadota</taxon>
        <taxon>Gammaproteobacteria</taxon>
        <taxon>Pseudomonadales</taxon>
        <taxon>Pseudomonadaceae</taxon>
        <taxon>Pseudomonas</taxon>
    </lineage>
</organism>
<dbReference type="EMBL" id="CABVGZ010000050">
    <property type="protein sequence ID" value="VVN16175.1"/>
    <property type="molecule type" value="Genomic_DNA"/>
</dbReference>
<evidence type="ECO:0000313" key="2">
    <source>
        <dbReference type="Proteomes" id="UP000326241"/>
    </source>
</evidence>
<proteinExistence type="predicted"/>
<dbReference type="Proteomes" id="UP000326241">
    <property type="component" value="Unassembled WGS sequence"/>
</dbReference>
<dbReference type="AlphaFoldDB" id="A0A5E6VEG7"/>
<accession>A0A5E6VEG7</accession>